<dbReference type="EMBL" id="QGGY01000002">
    <property type="protein sequence ID" value="PWJ77941.1"/>
    <property type="molecule type" value="Genomic_DNA"/>
</dbReference>
<dbReference type="Pfam" id="PF12146">
    <property type="entry name" value="Hydrolase_4"/>
    <property type="match status" value="1"/>
</dbReference>
<evidence type="ECO:0000259" key="1">
    <source>
        <dbReference type="Pfam" id="PF12146"/>
    </source>
</evidence>
<dbReference type="SUPFAM" id="SSF53474">
    <property type="entry name" value="alpha/beta-Hydrolases"/>
    <property type="match status" value="1"/>
</dbReference>
<organism evidence="2 3">
    <name type="scientific">Murimonas intestini</name>
    <dbReference type="NCBI Taxonomy" id="1337051"/>
    <lineage>
        <taxon>Bacteria</taxon>
        <taxon>Bacillati</taxon>
        <taxon>Bacillota</taxon>
        <taxon>Clostridia</taxon>
        <taxon>Lachnospirales</taxon>
        <taxon>Lachnospiraceae</taxon>
        <taxon>Murimonas</taxon>
    </lineage>
</organism>
<dbReference type="PANTHER" id="PTHR43798">
    <property type="entry name" value="MONOACYLGLYCEROL LIPASE"/>
    <property type="match status" value="1"/>
</dbReference>
<dbReference type="AlphaFoldDB" id="A0AB73T7T1"/>
<proteinExistence type="predicted"/>
<dbReference type="RefSeq" id="WP_109624894.1">
    <property type="nucleotide sequence ID" value="NZ_CABJAT010000002.1"/>
</dbReference>
<feature type="domain" description="Serine aminopeptidase S33" evidence="1">
    <location>
        <begin position="41"/>
        <end position="266"/>
    </location>
</feature>
<dbReference type="Gene3D" id="3.40.50.1820">
    <property type="entry name" value="alpha/beta hydrolase"/>
    <property type="match status" value="1"/>
</dbReference>
<reference evidence="2 3" key="1">
    <citation type="submission" date="2018-05" db="EMBL/GenBank/DDBJ databases">
        <authorList>
            <person name="Goeker M."/>
            <person name="Huntemann M."/>
            <person name="Clum A."/>
            <person name="Pillay M."/>
            <person name="Palaniappan K."/>
            <person name="Varghese N."/>
            <person name="Mikhailova N."/>
            <person name="Stamatis D."/>
            <person name="Reddy T."/>
            <person name="Daum C."/>
            <person name="Shapiro N."/>
            <person name="Ivanova N."/>
            <person name="Kyrpides N."/>
            <person name="Woyke T."/>
        </authorList>
    </citation>
    <scope>NUCLEOTIDE SEQUENCE [LARGE SCALE GENOMIC DNA]</scope>
    <source>
        <strain evidence="2 3">DSM 26524</strain>
    </source>
</reference>
<dbReference type="Proteomes" id="UP000245412">
    <property type="component" value="Unassembled WGS sequence"/>
</dbReference>
<sequence>MPYANVNGVSLYYDEFGSGDKVVITASGGDFKHPDNKKWPYYLADYGYHLYTVTLRGHWKSTHVTTDYGMEWYNIWADDIYEFGKYIGAEKYIYMGLSHGSGVGWHLADRHPEVLKGFVAIVCGPHYLNGDLNDKQTSFARERTIQAADDPELKAEIARSWEPDWSKIPPEDIEAEKKRYEQRVEEWMEMSPEEMRIRPRIAFAWIDTEDDLAEKLKTIHVPMLMIAGVQDEIVSVRAMLRSACSVPDAKTIFYQSGDHGVAYDPEWKEDVRDEILLFLSKKA</sequence>
<dbReference type="InterPro" id="IPR022742">
    <property type="entry name" value="Hydrolase_4"/>
</dbReference>
<dbReference type="InterPro" id="IPR029058">
    <property type="entry name" value="AB_hydrolase_fold"/>
</dbReference>
<gene>
    <name evidence="2" type="ORF">C7383_10274</name>
</gene>
<dbReference type="InterPro" id="IPR050266">
    <property type="entry name" value="AB_hydrolase_sf"/>
</dbReference>
<comment type="caution">
    <text evidence="2">The sequence shown here is derived from an EMBL/GenBank/DDBJ whole genome shotgun (WGS) entry which is preliminary data.</text>
</comment>
<keyword evidence="3" id="KW-1185">Reference proteome</keyword>
<protein>
    <submittedName>
        <fullName evidence="2">Pimeloyl-ACP methyl ester carboxylesterase</fullName>
    </submittedName>
</protein>
<evidence type="ECO:0000313" key="3">
    <source>
        <dbReference type="Proteomes" id="UP000245412"/>
    </source>
</evidence>
<name>A0AB73T7T1_9FIRM</name>
<accession>A0AB73T7T1</accession>
<evidence type="ECO:0000313" key="2">
    <source>
        <dbReference type="EMBL" id="PWJ77941.1"/>
    </source>
</evidence>